<proteinExistence type="inferred from homology"/>
<accession>A0ABQ2MH98</accession>
<dbReference type="EMBL" id="BMMP01000011">
    <property type="protein sequence ID" value="GGO52215.1"/>
    <property type="molecule type" value="Genomic_DNA"/>
</dbReference>
<keyword evidence="4 7" id="KW-0479">Metal-binding</keyword>
<dbReference type="Gene3D" id="3.30.310.50">
    <property type="entry name" value="Alpha-D-phosphohexomutase, C-terminal domain"/>
    <property type="match status" value="1"/>
</dbReference>
<evidence type="ECO:0000313" key="12">
    <source>
        <dbReference type="EMBL" id="GGO52215.1"/>
    </source>
</evidence>
<dbReference type="InterPro" id="IPR005843">
    <property type="entry name" value="A-D-PHexomutase_C"/>
</dbReference>
<evidence type="ECO:0000259" key="8">
    <source>
        <dbReference type="Pfam" id="PF00408"/>
    </source>
</evidence>
<gene>
    <name evidence="12" type="ORF">GCM10012287_36030</name>
</gene>
<keyword evidence="6" id="KW-0413">Isomerase</keyword>
<dbReference type="InterPro" id="IPR005844">
    <property type="entry name" value="A-D-PHexomutase_a/b/a-I"/>
</dbReference>
<evidence type="ECO:0000256" key="3">
    <source>
        <dbReference type="ARBA" id="ARBA00022553"/>
    </source>
</evidence>
<dbReference type="CDD" id="cd05799">
    <property type="entry name" value="PGM2"/>
    <property type="match status" value="1"/>
</dbReference>
<evidence type="ECO:0000313" key="13">
    <source>
        <dbReference type="Proteomes" id="UP000631535"/>
    </source>
</evidence>
<evidence type="ECO:0000259" key="11">
    <source>
        <dbReference type="Pfam" id="PF02880"/>
    </source>
</evidence>
<dbReference type="InterPro" id="IPR036900">
    <property type="entry name" value="A-D-PHexomutase_C_sf"/>
</dbReference>
<protein>
    <submittedName>
        <fullName evidence="12">Phosphomannomutase</fullName>
    </submittedName>
</protein>
<dbReference type="InterPro" id="IPR005841">
    <property type="entry name" value="Alpha-D-phosphohexomutase_SF"/>
</dbReference>
<evidence type="ECO:0000256" key="6">
    <source>
        <dbReference type="ARBA" id="ARBA00023235"/>
    </source>
</evidence>
<dbReference type="Pfam" id="PF02879">
    <property type="entry name" value="PGM_PMM_II"/>
    <property type="match status" value="1"/>
</dbReference>
<dbReference type="PRINTS" id="PR00509">
    <property type="entry name" value="PGMPMM"/>
</dbReference>
<dbReference type="InterPro" id="IPR016055">
    <property type="entry name" value="A-D-PHexomutase_a/b/a-I/II/III"/>
</dbReference>
<evidence type="ECO:0000259" key="9">
    <source>
        <dbReference type="Pfam" id="PF02878"/>
    </source>
</evidence>
<comment type="cofactor">
    <cofactor evidence="1">
        <name>Mg(2+)</name>
        <dbReference type="ChEBI" id="CHEBI:18420"/>
    </cofactor>
</comment>
<comment type="caution">
    <text evidence="12">The sequence shown here is derived from an EMBL/GenBank/DDBJ whole genome shotgun (WGS) entry which is preliminary data.</text>
</comment>
<dbReference type="InterPro" id="IPR005846">
    <property type="entry name" value="A-D-PHexomutase_a/b/a-III"/>
</dbReference>
<dbReference type="PANTHER" id="PTHR45745:SF1">
    <property type="entry name" value="PHOSPHOGLUCOMUTASE 2B-RELATED"/>
    <property type="match status" value="1"/>
</dbReference>
<keyword evidence="3" id="KW-0597">Phosphoprotein</keyword>
<dbReference type="InterPro" id="IPR005845">
    <property type="entry name" value="A-D-PHexomutase_a/b/a-II"/>
</dbReference>
<dbReference type="PROSITE" id="PS00710">
    <property type="entry name" value="PGM_PMM"/>
    <property type="match status" value="1"/>
</dbReference>
<dbReference type="Gene3D" id="3.40.120.10">
    <property type="entry name" value="Alpha-D-Glucose-1,6-Bisphosphate, subunit A, domain 3"/>
    <property type="match status" value="3"/>
</dbReference>
<dbReference type="Proteomes" id="UP000631535">
    <property type="component" value="Unassembled WGS sequence"/>
</dbReference>
<sequence length="566" mass="59164">MQDVVSEPIGRARAWLDEDPDPETREELAKLIEAGDGEELSARFSGTLQFGTAGLRGELGAGPMRMNLAVVIRAAAGLAAYLREREQHGTDSAPGLVVVGYDARYKSYDFARETASVMTGAGLRAALLPGPLPTPVLAFAIRELGAVAGVMVTASHNPPRDNGYKVYLGGGSQIVPPADAQIAARIDAVGPLAGVPRPASGWDVLDGDLLDGYLARTGAVLTEGSPRGVRVVHTALHGVGSATLDAAFRRAGFPAPVQVAGQAEPDPDFPTVAFPNPEEPGAMDLAFATAREASASEPVDLVIANDPDADRCAVAVPDATSAEGWRMLRGDEVGALLATHLVHKRARGTFASTIVSSSLVSRIARAAGLPYEETLTGFKWLARVENLRYGYEEALGYCVDPDGVRDKDGVTAALLVAELAAELKQADRSLTDLLDDLAVKHGLHATDQLSVRVEDLSLISAAMRRLRSDPPKVLAGLSVLAAEDLAEGSESLPPTDGLRYRLAGDPEAGVEQARVVVRPSGTEPKLKCYLEAVLPVRDQAALAGARSRAATVLAALKADLAAAAGV</sequence>
<dbReference type="SUPFAM" id="SSF53738">
    <property type="entry name" value="Phosphoglucomutase, first 3 domains"/>
    <property type="match status" value="3"/>
</dbReference>
<dbReference type="Pfam" id="PF02878">
    <property type="entry name" value="PGM_PMM_I"/>
    <property type="match status" value="1"/>
</dbReference>
<dbReference type="Pfam" id="PF02880">
    <property type="entry name" value="PGM_PMM_III"/>
    <property type="match status" value="1"/>
</dbReference>
<feature type="domain" description="Alpha-D-phosphohexomutase alpha/beta/alpha" evidence="9">
    <location>
        <begin position="49"/>
        <end position="188"/>
    </location>
</feature>
<evidence type="ECO:0000259" key="10">
    <source>
        <dbReference type="Pfam" id="PF02879"/>
    </source>
</evidence>
<evidence type="ECO:0000256" key="4">
    <source>
        <dbReference type="ARBA" id="ARBA00022723"/>
    </source>
</evidence>
<dbReference type="InterPro" id="IPR016066">
    <property type="entry name" value="A-D-PHexomutase_CS"/>
</dbReference>
<dbReference type="PANTHER" id="PTHR45745">
    <property type="entry name" value="PHOSPHOMANNOMUTASE 45A"/>
    <property type="match status" value="1"/>
</dbReference>
<dbReference type="Pfam" id="PF00408">
    <property type="entry name" value="PGM_PMM_IV"/>
    <property type="match status" value="1"/>
</dbReference>
<reference evidence="13" key="1">
    <citation type="journal article" date="2019" name="Int. J. Syst. Evol. Microbiol.">
        <title>The Global Catalogue of Microorganisms (GCM) 10K type strain sequencing project: providing services to taxonomists for standard genome sequencing and annotation.</title>
        <authorList>
            <consortium name="The Broad Institute Genomics Platform"/>
            <consortium name="The Broad Institute Genome Sequencing Center for Infectious Disease"/>
            <person name="Wu L."/>
            <person name="Ma J."/>
        </authorList>
    </citation>
    <scope>NUCLEOTIDE SEQUENCE [LARGE SCALE GENOMIC DNA]</scope>
    <source>
        <strain evidence="13">CGMCC 4.7178</strain>
    </source>
</reference>
<evidence type="ECO:0000256" key="5">
    <source>
        <dbReference type="ARBA" id="ARBA00022842"/>
    </source>
</evidence>
<dbReference type="SUPFAM" id="SSF55957">
    <property type="entry name" value="Phosphoglucomutase, C-terminal domain"/>
    <property type="match status" value="1"/>
</dbReference>
<feature type="domain" description="Alpha-D-phosphohexomutase alpha/beta/alpha" evidence="10">
    <location>
        <begin position="225"/>
        <end position="315"/>
    </location>
</feature>
<keyword evidence="13" id="KW-1185">Reference proteome</keyword>
<keyword evidence="5 7" id="KW-0460">Magnesium</keyword>
<name>A0ABQ2MH98_9ACTN</name>
<organism evidence="12 13">
    <name type="scientific">Streptomyces daqingensis</name>
    <dbReference type="NCBI Taxonomy" id="1472640"/>
    <lineage>
        <taxon>Bacteria</taxon>
        <taxon>Bacillati</taxon>
        <taxon>Actinomycetota</taxon>
        <taxon>Actinomycetes</taxon>
        <taxon>Kitasatosporales</taxon>
        <taxon>Streptomycetaceae</taxon>
        <taxon>Streptomyces</taxon>
    </lineage>
</organism>
<feature type="domain" description="Alpha-D-phosphohexomutase alpha/beta/alpha" evidence="11">
    <location>
        <begin position="330"/>
        <end position="437"/>
    </location>
</feature>
<comment type="similarity">
    <text evidence="2 7">Belongs to the phosphohexose mutase family.</text>
</comment>
<feature type="domain" description="Alpha-D-phosphohexomutase C-terminal" evidence="8">
    <location>
        <begin position="512"/>
        <end position="533"/>
    </location>
</feature>
<evidence type="ECO:0000256" key="1">
    <source>
        <dbReference type="ARBA" id="ARBA00001946"/>
    </source>
</evidence>
<evidence type="ECO:0000256" key="7">
    <source>
        <dbReference type="RuleBase" id="RU004326"/>
    </source>
</evidence>
<evidence type="ECO:0000256" key="2">
    <source>
        <dbReference type="ARBA" id="ARBA00010231"/>
    </source>
</evidence>